<evidence type="ECO:0008006" key="5">
    <source>
        <dbReference type="Google" id="ProtNLM"/>
    </source>
</evidence>
<dbReference type="PANTHER" id="PTHR45648">
    <property type="entry name" value="GDSL LIPASE/ACYLHYDROLASE FAMILY PROTEIN (AFU_ORTHOLOGUE AFUA_4G14700)"/>
    <property type="match status" value="1"/>
</dbReference>
<name>A0A3N6N7F1_9CYAN</name>
<keyword evidence="2" id="KW-0472">Membrane</keyword>
<dbReference type="CDD" id="cd01846">
    <property type="entry name" value="fatty_acyltransferase_like"/>
    <property type="match status" value="1"/>
</dbReference>
<dbReference type="OrthoDB" id="5292073at2"/>
<evidence type="ECO:0000313" key="4">
    <source>
        <dbReference type="Proteomes" id="UP000269154"/>
    </source>
</evidence>
<dbReference type="EMBL" id="RCBY01000716">
    <property type="protein sequence ID" value="RQH10625.1"/>
    <property type="molecule type" value="Genomic_DNA"/>
</dbReference>
<dbReference type="InterPro" id="IPR051058">
    <property type="entry name" value="GDSL_Est/Lipase"/>
</dbReference>
<sequence>MIQLVQVYLLKCQKFVEDKKILMFKRLSFNVLTITIVSMIMLMGIVVKTPDAYAAKFGSVSHIYAFGDSYSDNGASFEISTQAVDAGVPGSFILPADPALGIYDSEGRATNGLTTVEVLSQNLQVGLTDYAVVGAKSGNGNYNAWLDDFQDTGAFGQIEQFTAELSGQVADRNALYFIFISANDLLEYVDFDLPGTVEELSVQTVNNIGQSLSNLAALGANKFMVVNSSDIGIVPHIIEFDNTDEAVLFTKLVNELLPQKLEMLTEELGAEIVLYDHIAISDQIRSKPDQYTLTNLNYPCQPTSPIEPACSLPDEYYFWDEIHPTARVHQIIGEDMAIFVKNQQ</sequence>
<gene>
    <name evidence="3" type="ORF">D5R40_35410</name>
</gene>
<protein>
    <recommendedName>
        <fullName evidence="5">GDSL family lipase</fullName>
    </recommendedName>
</protein>
<evidence type="ECO:0000256" key="2">
    <source>
        <dbReference type="SAM" id="Phobius"/>
    </source>
</evidence>
<dbReference type="Proteomes" id="UP000269154">
    <property type="component" value="Unassembled WGS sequence"/>
</dbReference>
<dbReference type="AlphaFoldDB" id="A0A3N6N7F1"/>
<comment type="caution">
    <text evidence="3">The sequence shown here is derived from an EMBL/GenBank/DDBJ whole genome shotgun (WGS) entry which is preliminary data.</text>
</comment>
<keyword evidence="1" id="KW-0378">Hydrolase</keyword>
<evidence type="ECO:0000313" key="3">
    <source>
        <dbReference type="EMBL" id="RQH10625.1"/>
    </source>
</evidence>
<dbReference type="InterPro" id="IPR036514">
    <property type="entry name" value="SGNH_hydro_sf"/>
</dbReference>
<evidence type="ECO:0000256" key="1">
    <source>
        <dbReference type="ARBA" id="ARBA00022801"/>
    </source>
</evidence>
<reference evidence="3 4" key="1">
    <citation type="journal article" date="2018" name="ACS Chem. Biol.">
        <title>Ketoreductase domain dysfunction expands chemodiversity: malyngamide biosynthesis in the cyanobacterium Okeania hirsuta.</title>
        <authorList>
            <person name="Moss N.A."/>
            <person name="Leao T."/>
            <person name="Rankin M."/>
            <person name="McCullough T.M."/>
            <person name="Qu P."/>
            <person name="Korobeynikov A."/>
            <person name="Smith J.L."/>
            <person name="Gerwick L."/>
            <person name="Gerwick W.H."/>
        </authorList>
    </citation>
    <scope>NUCLEOTIDE SEQUENCE [LARGE SCALE GENOMIC DNA]</scope>
    <source>
        <strain evidence="3 4">PAB10Feb10-1</strain>
    </source>
</reference>
<dbReference type="Gene3D" id="3.40.50.1110">
    <property type="entry name" value="SGNH hydrolase"/>
    <property type="match status" value="1"/>
</dbReference>
<keyword evidence="4" id="KW-1185">Reference proteome</keyword>
<accession>A0A3N6N7F1</accession>
<dbReference type="InterPro" id="IPR001087">
    <property type="entry name" value="GDSL"/>
</dbReference>
<proteinExistence type="predicted"/>
<dbReference type="GO" id="GO:0016788">
    <property type="term" value="F:hydrolase activity, acting on ester bonds"/>
    <property type="evidence" value="ECO:0007669"/>
    <property type="project" value="InterPro"/>
</dbReference>
<dbReference type="SUPFAM" id="SSF52266">
    <property type="entry name" value="SGNH hydrolase"/>
    <property type="match status" value="1"/>
</dbReference>
<keyword evidence="2" id="KW-1133">Transmembrane helix</keyword>
<keyword evidence="2" id="KW-0812">Transmembrane</keyword>
<dbReference type="Pfam" id="PF00657">
    <property type="entry name" value="Lipase_GDSL"/>
    <property type="match status" value="1"/>
</dbReference>
<organism evidence="3 4">
    <name type="scientific">Okeania hirsuta</name>
    <dbReference type="NCBI Taxonomy" id="1458930"/>
    <lineage>
        <taxon>Bacteria</taxon>
        <taxon>Bacillati</taxon>
        <taxon>Cyanobacteriota</taxon>
        <taxon>Cyanophyceae</taxon>
        <taxon>Oscillatoriophycideae</taxon>
        <taxon>Oscillatoriales</taxon>
        <taxon>Microcoleaceae</taxon>
        <taxon>Okeania</taxon>
    </lineage>
</organism>
<feature type="transmembrane region" description="Helical" evidence="2">
    <location>
        <begin position="27"/>
        <end position="47"/>
    </location>
</feature>
<dbReference type="PANTHER" id="PTHR45648:SF22">
    <property type="entry name" value="GDSL LIPASE_ACYLHYDROLASE FAMILY PROTEIN (AFU_ORTHOLOGUE AFUA_4G14700)"/>
    <property type="match status" value="1"/>
</dbReference>